<dbReference type="PANTHER" id="PTHR46179:SF13">
    <property type="entry name" value="C2H2-TYPE DOMAIN-CONTAINING PROTEIN"/>
    <property type="match status" value="1"/>
</dbReference>
<feature type="compositionally biased region" description="Basic and acidic residues" evidence="9">
    <location>
        <begin position="577"/>
        <end position="594"/>
    </location>
</feature>
<dbReference type="OrthoDB" id="4748970at2759"/>
<proteinExistence type="predicted"/>
<dbReference type="InParanoid" id="G4TVC6"/>
<dbReference type="STRING" id="1109443.G4TVC6"/>
<keyword evidence="2" id="KW-0479">Metal-binding</keyword>
<feature type="region of interest" description="Disordered" evidence="9">
    <location>
        <begin position="565"/>
        <end position="685"/>
    </location>
</feature>
<evidence type="ECO:0000256" key="3">
    <source>
        <dbReference type="ARBA" id="ARBA00022771"/>
    </source>
</evidence>
<evidence type="ECO:0000313" key="12">
    <source>
        <dbReference type="Proteomes" id="UP000007148"/>
    </source>
</evidence>
<feature type="domain" description="C2H2-type" evidence="10">
    <location>
        <begin position="519"/>
        <end position="550"/>
    </location>
</feature>
<keyword evidence="12" id="KW-1185">Reference proteome</keyword>
<dbReference type="HOGENOM" id="CLU_371764_0_0_1"/>
<evidence type="ECO:0000256" key="8">
    <source>
        <dbReference type="PROSITE-ProRule" id="PRU00042"/>
    </source>
</evidence>
<dbReference type="Pfam" id="PF00096">
    <property type="entry name" value="zf-C2H2"/>
    <property type="match status" value="2"/>
</dbReference>
<feature type="domain" description="C2H2-type" evidence="10">
    <location>
        <begin position="431"/>
        <end position="458"/>
    </location>
</feature>
<evidence type="ECO:0000313" key="11">
    <source>
        <dbReference type="EMBL" id="CCA75269.1"/>
    </source>
</evidence>
<dbReference type="Gene3D" id="3.30.160.60">
    <property type="entry name" value="Classic Zinc Finger"/>
    <property type="match status" value="2"/>
</dbReference>
<dbReference type="PROSITE" id="PS00028">
    <property type="entry name" value="ZINC_FINGER_C2H2_1"/>
    <property type="match status" value="3"/>
</dbReference>
<dbReference type="GO" id="GO:0006357">
    <property type="term" value="P:regulation of transcription by RNA polymerase II"/>
    <property type="evidence" value="ECO:0007669"/>
    <property type="project" value="TreeGrafter"/>
</dbReference>
<keyword evidence="3 8" id="KW-0863">Zinc-finger</keyword>
<evidence type="ECO:0000259" key="10">
    <source>
        <dbReference type="PROSITE" id="PS50157"/>
    </source>
</evidence>
<dbReference type="Proteomes" id="UP000007148">
    <property type="component" value="Unassembled WGS sequence"/>
</dbReference>
<sequence length="748" mass="84705">MVAHSKPDTHAQEEFDEWIELFKHDEYNSRHLAGALVEGPLRACFKDLGIVFDFPAPPLPPLHWATEQGAELEKFTRALASKHTERILNAFNQIQDKDEDAINSFGEFCGRLGIERDGEIARFADDLNRQAFAGNLSRLTGNRRTVLVNLTTSKRAQRVWDENAVLDNAGINFYLRMVKVFELETWLKFTSTRRAISTKGTTPRHIRKAFEGESASFGKGHRERVSRFAEWTQRAPMPAQNKAFDVKAMVNGVDAGFGTTDDGSEQRLHWVAEMIASSMTRKTGWNVDLSFGELMSVQPGGVTLPVIIENLAAGKYSQATSVLNDLVQAFNSFIELETTADVQQRAAINTRRYLINKTAWLPPLDFEILVECKKGDCDWRGPEVLFQPHVTNTHSSEVFCCLSDSCPPEFARHGSKEALHGHRTTYHSEKFACPKCGECFADNTRLHTHMMKHEEGQRLMCTEEGCDSRFRSQDALRRHMEVHSGSRYRCPLKSCGHVNKRENDRMTHARKKHKGLEPYFCTTEGCGKRFWKRHEWDKHLSGKVHTGDVNWKGIREEFKVIADPPIIPKAQTKRERRSFTERQKRGVEQHESKENAFPLTESETLAPIQPATLGIPKKRNSAVTNDEESEEMAPARKKLKTDPNEPPSATVLASMKSTPTKAKGNRSAPPGSSQQTPNRKFGIASSEHLVARFNRRSVSLSPWKSPKRSLRYQTVEVIDLEDSTPPTELSTDEEMTSPTVVAQRPRRL</sequence>
<name>G4TVC6_SERID</name>
<dbReference type="InterPro" id="IPR051061">
    <property type="entry name" value="Zinc_finger_trans_reg"/>
</dbReference>
<comment type="subcellular location">
    <subcellularLocation>
        <location evidence="1">Nucleus</location>
    </subcellularLocation>
</comment>
<dbReference type="GO" id="GO:0005634">
    <property type="term" value="C:nucleus"/>
    <property type="evidence" value="ECO:0007669"/>
    <property type="project" value="UniProtKB-SubCell"/>
</dbReference>
<dbReference type="eggNOG" id="KOG1721">
    <property type="taxonomic scope" value="Eukaryota"/>
</dbReference>
<gene>
    <name evidence="11" type="ORF">PIIN_09253</name>
</gene>
<evidence type="ECO:0000256" key="6">
    <source>
        <dbReference type="ARBA" id="ARBA00023163"/>
    </source>
</evidence>
<feature type="domain" description="C2H2-type" evidence="10">
    <location>
        <begin position="459"/>
        <end position="488"/>
    </location>
</feature>
<dbReference type="SUPFAM" id="SSF57667">
    <property type="entry name" value="beta-beta-alpha zinc fingers"/>
    <property type="match status" value="2"/>
</dbReference>
<keyword evidence="4" id="KW-0862">Zinc</keyword>
<dbReference type="GO" id="GO:0008270">
    <property type="term" value="F:zinc ion binding"/>
    <property type="evidence" value="ECO:0007669"/>
    <property type="project" value="UniProtKB-KW"/>
</dbReference>
<protein>
    <recommendedName>
        <fullName evidence="10">C2H2-type domain-containing protein</fullName>
    </recommendedName>
</protein>
<keyword evidence="7" id="KW-0539">Nucleus</keyword>
<dbReference type="AlphaFoldDB" id="G4TVC6"/>
<evidence type="ECO:0000256" key="5">
    <source>
        <dbReference type="ARBA" id="ARBA00023015"/>
    </source>
</evidence>
<evidence type="ECO:0000256" key="7">
    <source>
        <dbReference type="ARBA" id="ARBA00023242"/>
    </source>
</evidence>
<feature type="domain" description="C2H2-type" evidence="10">
    <location>
        <begin position="488"/>
        <end position="518"/>
    </location>
</feature>
<evidence type="ECO:0000256" key="2">
    <source>
        <dbReference type="ARBA" id="ARBA00022723"/>
    </source>
</evidence>
<organism evidence="11 12">
    <name type="scientific">Serendipita indica (strain DSM 11827)</name>
    <name type="common">Root endophyte fungus</name>
    <name type="synonym">Piriformospora indica</name>
    <dbReference type="NCBI Taxonomy" id="1109443"/>
    <lineage>
        <taxon>Eukaryota</taxon>
        <taxon>Fungi</taxon>
        <taxon>Dikarya</taxon>
        <taxon>Basidiomycota</taxon>
        <taxon>Agaricomycotina</taxon>
        <taxon>Agaricomycetes</taxon>
        <taxon>Sebacinales</taxon>
        <taxon>Serendipitaceae</taxon>
        <taxon>Serendipita</taxon>
    </lineage>
</organism>
<keyword evidence="6" id="KW-0804">Transcription</keyword>
<dbReference type="InterPro" id="IPR036236">
    <property type="entry name" value="Znf_C2H2_sf"/>
</dbReference>
<evidence type="ECO:0000256" key="9">
    <source>
        <dbReference type="SAM" id="MobiDB-lite"/>
    </source>
</evidence>
<dbReference type="PROSITE" id="PS50157">
    <property type="entry name" value="ZINC_FINGER_C2H2_2"/>
    <property type="match status" value="4"/>
</dbReference>
<evidence type="ECO:0000256" key="1">
    <source>
        <dbReference type="ARBA" id="ARBA00004123"/>
    </source>
</evidence>
<comment type="caution">
    <text evidence="11">The sequence shown here is derived from an EMBL/GenBank/DDBJ whole genome shotgun (WGS) entry which is preliminary data.</text>
</comment>
<evidence type="ECO:0000256" key="4">
    <source>
        <dbReference type="ARBA" id="ARBA00022833"/>
    </source>
</evidence>
<feature type="region of interest" description="Disordered" evidence="9">
    <location>
        <begin position="719"/>
        <end position="748"/>
    </location>
</feature>
<dbReference type="PANTHER" id="PTHR46179">
    <property type="entry name" value="ZINC FINGER PROTEIN"/>
    <property type="match status" value="1"/>
</dbReference>
<accession>G4TVC6</accession>
<reference evidence="11 12" key="1">
    <citation type="journal article" date="2011" name="PLoS Pathog.">
        <title>Endophytic Life Strategies Decoded by Genome and Transcriptome Analyses of the Mutualistic Root Symbiont Piriformospora indica.</title>
        <authorList>
            <person name="Zuccaro A."/>
            <person name="Lahrmann U."/>
            <person name="Guldener U."/>
            <person name="Langen G."/>
            <person name="Pfiffi S."/>
            <person name="Biedenkopf D."/>
            <person name="Wong P."/>
            <person name="Samans B."/>
            <person name="Grimm C."/>
            <person name="Basiewicz M."/>
            <person name="Murat C."/>
            <person name="Martin F."/>
            <person name="Kogel K.H."/>
        </authorList>
    </citation>
    <scope>NUCLEOTIDE SEQUENCE [LARGE SCALE GENOMIC DNA]</scope>
    <source>
        <strain evidence="11 12">DSM 11827</strain>
    </source>
</reference>
<dbReference type="EMBL" id="CAFZ01000422">
    <property type="protein sequence ID" value="CCA75269.1"/>
    <property type="molecule type" value="Genomic_DNA"/>
</dbReference>
<dbReference type="InterPro" id="IPR013087">
    <property type="entry name" value="Znf_C2H2_type"/>
</dbReference>
<dbReference type="SMART" id="SM00355">
    <property type="entry name" value="ZnF_C2H2"/>
    <property type="match status" value="5"/>
</dbReference>
<keyword evidence="5" id="KW-0805">Transcription regulation</keyword>